<dbReference type="PANTHER" id="PTHR23170:SF3">
    <property type="entry name" value="LEUCINE-RICH REPEAT-CONTAINING PROTEIN 45"/>
    <property type="match status" value="1"/>
</dbReference>
<evidence type="ECO:0000256" key="2">
    <source>
        <dbReference type="ARBA" id="ARBA00022490"/>
    </source>
</evidence>
<feature type="compositionally biased region" description="Basic and acidic residues" evidence="6">
    <location>
        <begin position="144"/>
        <end position="179"/>
    </location>
</feature>
<dbReference type="InterPro" id="IPR052116">
    <property type="entry name" value="Centro_Cilium_Assembly"/>
</dbReference>
<name>A0A8T0HK35_CERPU</name>
<keyword evidence="4" id="KW-0206">Cytoskeleton</keyword>
<dbReference type="AlphaFoldDB" id="A0A8T0HK35"/>
<feature type="compositionally biased region" description="Polar residues" evidence="6">
    <location>
        <begin position="575"/>
        <end position="600"/>
    </location>
</feature>
<evidence type="ECO:0000256" key="1">
    <source>
        <dbReference type="ARBA" id="ARBA00004300"/>
    </source>
</evidence>
<accession>A0A8T0HK35</accession>
<feature type="compositionally biased region" description="Polar residues" evidence="6">
    <location>
        <begin position="622"/>
        <end position="634"/>
    </location>
</feature>
<keyword evidence="3 5" id="KW-0175">Coiled coil</keyword>
<dbReference type="InterPro" id="IPR032675">
    <property type="entry name" value="LRR_dom_sf"/>
</dbReference>
<dbReference type="EMBL" id="CM026427">
    <property type="protein sequence ID" value="KAG0571114.1"/>
    <property type="molecule type" value="Genomic_DNA"/>
</dbReference>
<feature type="compositionally biased region" description="Basic and acidic residues" evidence="6">
    <location>
        <begin position="211"/>
        <end position="228"/>
    </location>
</feature>
<evidence type="ECO:0000313" key="7">
    <source>
        <dbReference type="EMBL" id="KAG0571114.1"/>
    </source>
</evidence>
<feature type="coiled-coil region" evidence="5">
    <location>
        <begin position="482"/>
        <end position="509"/>
    </location>
</feature>
<dbReference type="OrthoDB" id="1936518at2759"/>
<proteinExistence type="predicted"/>
<keyword evidence="8" id="KW-1185">Reference proteome</keyword>
<dbReference type="SUPFAM" id="SSF52047">
    <property type="entry name" value="RNI-like"/>
    <property type="match status" value="1"/>
</dbReference>
<comment type="caution">
    <text evidence="7">The sequence shown here is derived from an EMBL/GenBank/DDBJ whole genome shotgun (WGS) entry which is preliminary data.</text>
</comment>
<evidence type="ECO:0000256" key="4">
    <source>
        <dbReference type="ARBA" id="ARBA00023212"/>
    </source>
</evidence>
<evidence type="ECO:0000256" key="3">
    <source>
        <dbReference type="ARBA" id="ARBA00023054"/>
    </source>
</evidence>
<gene>
    <name evidence="7" type="ORF">KC19_6G212300</name>
</gene>
<feature type="region of interest" description="Disordered" evidence="6">
    <location>
        <begin position="546"/>
        <end position="637"/>
    </location>
</feature>
<evidence type="ECO:0000313" key="8">
    <source>
        <dbReference type="Proteomes" id="UP000822688"/>
    </source>
</evidence>
<dbReference type="PANTHER" id="PTHR23170">
    <property type="entry name" value="NY-REN-58 ANTIGEN"/>
    <property type="match status" value="1"/>
</dbReference>
<dbReference type="Proteomes" id="UP000822688">
    <property type="component" value="Chromosome 6"/>
</dbReference>
<feature type="region of interest" description="Disordered" evidence="6">
    <location>
        <begin position="144"/>
        <end position="229"/>
    </location>
</feature>
<dbReference type="Gene3D" id="3.80.10.10">
    <property type="entry name" value="Ribonuclease Inhibitor"/>
    <property type="match status" value="1"/>
</dbReference>
<feature type="compositionally biased region" description="Low complexity" evidence="6">
    <location>
        <begin position="561"/>
        <end position="574"/>
    </location>
</feature>
<organism evidence="7 8">
    <name type="scientific">Ceratodon purpureus</name>
    <name type="common">Fire moss</name>
    <name type="synonym">Dicranum purpureum</name>
    <dbReference type="NCBI Taxonomy" id="3225"/>
    <lineage>
        <taxon>Eukaryota</taxon>
        <taxon>Viridiplantae</taxon>
        <taxon>Streptophyta</taxon>
        <taxon>Embryophyta</taxon>
        <taxon>Bryophyta</taxon>
        <taxon>Bryophytina</taxon>
        <taxon>Bryopsida</taxon>
        <taxon>Dicranidae</taxon>
        <taxon>Pseudoditrichales</taxon>
        <taxon>Ditrichaceae</taxon>
        <taxon>Ceratodon</taxon>
    </lineage>
</organism>
<evidence type="ECO:0000256" key="5">
    <source>
        <dbReference type="SAM" id="Coils"/>
    </source>
</evidence>
<feature type="compositionally biased region" description="Low complexity" evidence="6">
    <location>
        <begin position="195"/>
        <end position="208"/>
    </location>
</feature>
<evidence type="ECO:0000256" key="6">
    <source>
        <dbReference type="SAM" id="MobiDB-lite"/>
    </source>
</evidence>
<feature type="region of interest" description="Disordered" evidence="6">
    <location>
        <begin position="361"/>
        <end position="380"/>
    </location>
</feature>
<protein>
    <submittedName>
        <fullName evidence="7">Uncharacterized protein</fullName>
    </submittedName>
</protein>
<keyword evidence="2" id="KW-0963">Cytoplasm</keyword>
<sequence>MWNEIGASGAIAMLGMLEKNHSLTELKLAGNNIPCQLLEQIDSLLQTNRTRQVDPDDCTDDLVHPAVICCDGGSRVSSLKITSECPQLQRRSSNCAEPAARGSQIGRDSRISDNSVKIIQDELQMIRKNLADVKSELDDLHKQKDEVTNQLEASRDELKAETKRREQVERDLEESRMEFSKTQQELKSLQEKLHASASESSEKIAALETETMGRRESERATLEREAEVSKQNQYLTDQLAMLREDSDKRIQAMEAKSKSEAEYNAGLVQKLEGSIAERDQKHLQEVEALRSQLTAEIDSLKSLKDNLMMEIEKQKANTKLAEQQLVNQQQVLQQEKEAVQEELKRQKSMHMVEIEEMQHHLEEKDKEHAKAKQKHEESMQALENDLRKERASVTRAELSKSNAEQNMAAMEADMDHLKEKYKAEQERAILLELNNRADELKHNSSMAALSSKHSEEQEKMKGDLLLHRKQIEAMIMQNREMQAEHERRMKDMEIQLRGAETAIVEWIQQQFSALQAALSFHATVPAIEYGTLRSSQINADTAIDESGGAIEEPPRMSQRGSSPLSPRVSRSSQSKAKTSPAVSPRISQVSQTVARTSPASTPRACRTSLSMVETAPPPASRYSRTTSQILSTPETIPPGSRNCRSIAEPGRTYITPSLSVTNLVPPVYEEVGTVDEDLVSSGGESVNTEDF</sequence>
<reference evidence="7 8" key="1">
    <citation type="submission" date="2020-06" db="EMBL/GenBank/DDBJ databases">
        <title>WGS assembly of Ceratodon purpureus strain R40.</title>
        <authorList>
            <person name="Carey S.B."/>
            <person name="Jenkins J."/>
            <person name="Shu S."/>
            <person name="Lovell J.T."/>
            <person name="Sreedasyam A."/>
            <person name="Maumus F."/>
            <person name="Tiley G.P."/>
            <person name="Fernandez-Pozo N."/>
            <person name="Barry K."/>
            <person name="Chen C."/>
            <person name="Wang M."/>
            <person name="Lipzen A."/>
            <person name="Daum C."/>
            <person name="Saski C.A."/>
            <person name="Payton A.C."/>
            <person name="Mcbreen J.C."/>
            <person name="Conrad R.E."/>
            <person name="Kollar L.M."/>
            <person name="Olsson S."/>
            <person name="Huttunen S."/>
            <person name="Landis J.B."/>
            <person name="Wickett N.J."/>
            <person name="Johnson M.G."/>
            <person name="Rensing S.A."/>
            <person name="Grimwood J."/>
            <person name="Schmutz J."/>
            <person name="Mcdaniel S.F."/>
        </authorList>
    </citation>
    <scope>NUCLEOTIDE SEQUENCE [LARGE SCALE GENOMIC DNA]</scope>
    <source>
        <strain evidence="7 8">R40</strain>
    </source>
</reference>
<comment type="subcellular location">
    <subcellularLocation>
        <location evidence="1">Cytoplasm</location>
        <location evidence="1">Cytoskeleton</location>
        <location evidence="1">Microtubule organizing center</location>
        <location evidence="1">Centrosome</location>
    </subcellularLocation>
</comment>